<proteinExistence type="predicted"/>
<sequence length="242" mass="27588">MGIFTRKTVLEQIDVEPLKADVDTVSRLKKQMTSIQTARKEYESRIQELQESVEKVTNAEETFTTEGMGFKGASAAIQELLKVKREEVDPLEVAQELQYLGQWWHDYAPAKLSEIERELNSLFRKQEEHLRAIEAEFETSSNTEEVDEVAEILLQDITALYEQFLAISRVKDVVTNRETYGSYVNLKLPERRSIAQKEAEAARLKASRVLAAARSQESTNKIAEAQGRETVNNPWLSTNPPI</sequence>
<organism evidence="3 4">
    <name type="scientific">Candidatus Enterococcus willemsii</name>
    <dbReference type="NCBI Taxonomy" id="1857215"/>
    <lineage>
        <taxon>Bacteria</taxon>
        <taxon>Bacillati</taxon>
        <taxon>Bacillota</taxon>
        <taxon>Bacilli</taxon>
        <taxon>Lactobacillales</taxon>
        <taxon>Enterococcaceae</taxon>
        <taxon>Enterococcus</taxon>
    </lineage>
</organism>
<reference evidence="3 4" key="1">
    <citation type="submission" date="2016-06" db="EMBL/GenBank/DDBJ databases">
        <title>Four novel species of enterococci isolated from chicken manure.</title>
        <authorList>
            <person name="Van Tyne D."/>
        </authorList>
    </citation>
    <scope>NUCLEOTIDE SEQUENCE [LARGE SCALE GENOMIC DNA]</scope>
    <source>
        <strain evidence="3 4">CU12B</strain>
    </source>
</reference>
<gene>
    <name evidence="3" type="ORF">BAU17_02145</name>
</gene>
<feature type="coiled-coil region" evidence="1">
    <location>
        <begin position="25"/>
        <end position="66"/>
    </location>
</feature>
<keyword evidence="1" id="KW-0175">Coiled coil</keyword>
<comment type="caution">
    <text evidence="3">The sequence shown here is derived from an EMBL/GenBank/DDBJ whole genome shotgun (WGS) entry which is preliminary data.</text>
</comment>
<evidence type="ECO:0000256" key="2">
    <source>
        <dbReference type="SAM" id="MobiDB-lite"/>
    </source>
</evidence>
<keyword evidence="4" id="KW-1185">Reference proteome</keyword>
<dbReference type="EMBL" id="MAEL01000054">
    <property type="protein sequence ID" value="KAF1302198.1"/>
    <property type="molecule type" value="Genomic_DNA"/>
</dbReference>
<feature type="region of interest" description="Disordered" evidence="2">
    <location>
        <begin position="213"/>
        <end position="242"/>
    </location>
</feature>
<dbReference type="Proteomes" id="UP000782705">
    <property type="component" value="Unassembled WGS sequence"/>
</dbReference>
<evidence type="ECO:0000313" key="4">
    <source>
        <dbReference type="Proteomes" id="UP000782705"/>
    </source>
</evidence>
<accession>A0ABQ6YWW6</accession>
<evidence type="ECO:0000256" key="1">
    <source>
        <dbReference type="SAM" id="Coils"/>
    </source>
</evidence>
<name>A0ABQ6YWW6_9ENTE</name>
<protein>
    <submittedName>
        <fullName evidence="3">Uncharacterized protein</fullName>
    </submittedName>
</protein>
<feature type="compositionally biased region" description="Polar residues" evidence="2">
    <location>
        <begin position="229"/>
        <end position="242"/>
    </location>
</feature>
<evidence type="ECO:0000313" key="3">
    <source>
        <dbReference type="EMBL" id="KAF1302198.1"/>
    </source>
</evidence>
<dbReference type="RefSeq" id="WP_161903177.1">
    <property type="nucleotide sequence ID" value="NZ_MAEL01000054.1"/>
</dbReference>